<dbReference type="SUPFAM" id="SSF48452">
    <property type="entry name" value="TPR-like"/>
    <property type="match status" value="1"/>
</dbReference>
<feature type="signal peptide" evidence="1">
    <location>
        <begin position="1"/>
        <end position="26"/>
    </location>
</feature>
<evidence type="ECO:0000313" key="3">
    <source>
        <dbReference type="Proteomes" id="UP000063387"/>
    </source>
</evidence>
<dbReference type="Proteomes" id="UP000063387">
    <property type="component" value="Chromosome"/>
</dbReference>
<keyword evidence="3" id="KW-1185">Reference proteome</keyword>
<dbReference type="RefSeq" id="WP_066451477.1">
    <property type="nucleotide sequence ID" value="NZ_CP014226.1"/>
</dbReference>
<name>A0A0X8HGJ0_9GAMM</name>
<gene>
    <name evidence="2" type="ORF">LOKO_03187</name>
</gene>
<dbReference type="KEGG" id="hco:LOKO_03187"/>
<proteinExistence type="predicted"/>
<feature type="chain" id="PRO_5007066900" evidence="1">
    <location>
        <begin position="27"/>
        <end position="194"/>
    </location>
</feature>
<dbReference type="Pfam" id="PF13431">
    <property type="entry name" value="TPR_17"/>
    <property type="match status" value="1"/>
</dbReference>
<keyword evidence="1" id="KW-0732">Signal</keyword>
<protein>
    <submittedName>
        <fullName evidence="2">Uncharacterized protein</fullName>
    </submittedName>
</protein>
<dbReference type="PROSITE" id="PS51257">
    <property type="entry name" value="PROKAR_LIPOPROTEIN"/>
    <property type="match status" value="1"/>
</dbReference>
<dbReference type="AlphaFoldDB" id="A0A0X8HGJ0"/>
<evidence type="ECO:0000256" key="1">
    <source>
        <dbReference type="SAM" id="SignalP"/>
    </source>
</evidence>
<sequence length="194" mass="21462">MKKTLFISMATLLTSLLLTACSPASGEPPAHYLERAGTALMEAMGDTEQLENVLAIYDEGLERHPDNAELLNSRAQLLASLGRYEEAKRDLDELHEEGLHKEGMLLRCMLHERLEGATDDALACYAEVEAAYVLASEPDDYPNANHILAARLAGSPEADALLLEWQDSDDPMKNPMLGEMLEMEREALIKQLLP</sequence>
<dbReference type="Gene3D" id="1.25.40.10">
    <property type="entry name" value="Tetratricopeptide repeat domain"/>
    <property type="match status" value="1"/>
</dbReference>
<reference evidence="2 3" key="2">
    <citation type="submission" date="2016-02" db="EMBL/GenBank/DDBJ databases">
        <authorList>
            <person name="Wen L."/>
            <person name="He K."/>
            <person name="Yang H."/>
        </authorList>
    </citation>
    <scope>NUCLEOTIDE SEQUENCE [LARGE SCALE GENOMIC DNA]</scope>
    <source>
        <strain evidence="2 3">AGD 8-3</strain>
    </source>
</reference>
<accession>A0A0X8HGJ0</accession>
<reference evidence="2 3" key="1">
    <citation type="journal article" date="2016" name="Genome Announc.">
        <title>Draft Genome Sequence of 'Halomonas chromatireducens' Strain AGD 8-3, a Haloalkaliphilic Chromate- and Selenite-Reducing Gammaproteobacterium.</title>
        <authorList>
            <person name="Sharko F.S."/>
            <person name="Shapovalova A.A."/>
            <person name="Tsygankova S.V."/>
            <person name="Komova A.V."/>
            <person name="Boulygina E.S."/>
            <person name="Teslyuk A.B."/>
            <person name="Gotovtsev P.M."/>
            <person name="Namsaraev Z.B."/>
            <person name="Khijniak T.V."/>
            <person name="Nedoluzhko A.V."/>
            <person name="Vasilov R.G."/>
        </authorList>
    </citation>
    <scope>NUCLEOTIDE SEQUENCE [LARGE SCALE GENOMIC DNA]</scope>
    <source>
        <strain evidence="2 3">AGD 8-3</strain>
    </source>
</reference>
<dbReference type="PATRIC" id="fig|507626.3.peg.3182"/>
<evidence type="ECO:0000313" key="2">
    <source>
        <dbReference type="EMBL" id="AMD02233.1"/>
    </source>
</evidence>
<dbReference type="EMBL" id="CP014226">
    <property type="protein sequence ID" value="AMD02233.1"/>
    <property type="molecule type" value="Genomic_DNA"/>
</dbReference>
<dbReference type="OrthoDB" id="6162075at2"/>
<dbReference type="InterPro" id="IPR011990">
    <property type="entry name" value="TPR-like_helical_dom_sf"/>
</dbReference>
<organism evidence="2 3">
    <name type="scientific">Halomonas chromatireducens</name>
    <dbReference type="NCBI Taxonomy" id="507626"/>
    <lineage>
        <taxon>Bacteria</taxon>
        <taxon>Pseudomonadati</taxon>
        <taxon>Pseudomonadota</taxon>
        <taxon>Gammaproteobacteria</taxon>
        <taxon>Oceanospirillales</taxon>
        <taxon>Halomonadaceae</taxon>
        <taxon>Halomonas</taxon>
    </lineage>
</organism>